<protein>
    <recommendedName>
        <fullName evidence="1">Pyridine nucleotide-disulphide oxidoreductase dimerisation domain-containing protein</fullName>
    </recommendedName>
</protein>
<evidence type="ECO:0000313" key="3">
    <source>
        <dbReference type="Proteomes" id="UP000319424"/>
    </source>
</evidence>
<dbReference type="PANTHER" id="PTHR43014:SF4">
    <property type="entry name" value="PYRIDINE NUCLEOTIDE-DISULFIDE OXIDOREDUCTASE RCLA-RELATED"/>
    <property type="match status" value="1"/>
</dbReference>
<feature type="domain" description="Pyridine nucleotide-disulphide oxidoreductase dimerisation" evidence="1">
    <location>
        <begin position="4"/>
        <end position="75"/>
    </location>
</feature>
<name>A0A552V385_9FIRM</name>
<gene>
    <name evidence="2" type="ORF">FL857_08295</name>
</gene>
<dbReference type="InterPro" id="IPR004099">
    <property type="entry name" value="Pyr_nucl-diS_OxRdtase_dimer"/>
</dbReference>
<dbReference type="Pfam" id="PF02852">
    <property type="entry name" value="Pyr_redox_dim"/>
    <property type="match status" value="1"/>
</dbReference>
<evidence type="ECO:0000313" key="2">
    <source>
        <dbReference type="EMBL" id="TRW24944.1"/>
    </source>
</evidence>
<dbReference type="GO" id="GO:0050660">
    <property type="term" value="F:flavin adenine dinucleotide binding"/>
    <property type="evidence" value="ECO:0007669"/>
    <property type="project" value="TreeGrafter"/>
</dbReference>
<proteinExistence type="predicted"/>
<dbReference type="Gene3D" id="3.30.390.30">
    <property type="match status" value="1"/>
</dbReference>
<comment type="caution">
    <text evidence="2">The sequence shown here is derived from an EMBL/GenBank/DDBJ whole genome shotgun (WGS) entry which is preliminary data.</text>
</comment>
<organism evidence="2 3">
    <name type="scientific">Criibacterium bergeronii</name>
    <dbReference type="NCBI Taxonomy" id="1871336"/>
    <lineage>
        <taxon>Bacteria</taxon>
        <taxon>Bacillati</taxon>
        <taxon>Bacillota</taxon>
        <taxon>Clostridia</taxon>
        <taxon>Peptostreptococcales</taxon>
        <taxon>Filifactoraceae</taxon>
        <taxon>Criibacterium</taxon>
    </lineage>
</organism>
<dbReference type="PANTHER" id="PTHR43014">
    <property type="entry name" value="MERCURIC REDUCTASE"/>
    <property type="match status" value="1"/>
</dbReference>
<evidence type="ECO:0000259" key="1">
    <source>
        <dbReference type="Pfam" id="PF02852"/>
    </source>
</evidence>
<accession>A0A552V385</accession>
<sequence>MSAASVPKSKVLGHLVGLYKAIVDSKTDKILGATLYGEQSHEVINIISLAIDMWATYQVLRDKIYTHPTMAEGLNDLFGMIK</sequence>
<dbReference type="EMBL" id="VJXW01000012">
    <property type="protein sequence ID" value="TRW24944.1"/>
    <property type="molecule type" value="Genomic_DNA"/>
</dbReference>
<dbReference type="OrthoDB" id="9800167at2"/>
<dbReference type="GO" id="GO:0003955">
    <property type="term" value="F:NAD(P)H dehydrogenase (quinone) activity"/>
    <property type="evidence" value="ECO:0007669"/>
    <property type="project" value="TreeGrafter"/>
</dbReference>
<reference evidence="2 3" key="1">
    <citation type="submission" date="2019-07" db="EMBL/GenBank/DDBJ databases">
        <title>Criibacterium bergeronii gen. nov., sp. nov. isolated from human clinical samples.</title>
        <authorList>
            <person name="Maheux A.F."/>
            <person name="Boudreau D.K."/>
            <person name="Berube E."/>
            <person name="Brodeur S."/>
            <person name="Bernard K.A."/>
            <person name="Abed J.Y."/>
            <person name="Ducrey E."/>
            <person name="Guay E.F."/>
            <person name="Raymond F."/>
            <person name="Corbeil J."/>
            <person name="Domingo M.-C."/>
            <person name="Roy P.H."/>
            <person name="Boissinot M."/>
            <person name="Tocheva E.I."/>
            <person name="Omar R.F."/>
        </authorList>
    </citation>
    <scope>NUCLEOTIDE SEQUENCE [LARGE SCALE GENOMIC DNA]</scope>
    <source>
        <strain evidence="2 3">CCRI-24246</strain>
    </source>
</reference>
<dbReference type="InterPro" id="IPR016156">
    <property type="entry name" value="FAD/NAD-linked_Rdtase_dimer_sf"/>
</dbReference>
<dbReference type="SUPFAM" id="SSF55424">
    <property type="entry name" value="FAD/NAD-linked reductases, dimerisation (C-terminal) domain"/>
    <property type="match status" value="1"/>
</dbReference>
<dbReference type="Proteomes" id="UP000319424">
    <property type="component" value="Unassembled WGS sequence"/>
</dbReference>
<dbReference type="AlphaFoldDB" id="A0A552V385"/>